<dbReference type="PANTHER" id="PTHR43265:SF1">
    <property type="entry name" value="ESTERASE ESTD"/>
    <property type="match status" value="1"/>
</dbReference>
<dbReference type="InterPro" id="IPR022742">
    <property type="entry name" value="Hydrolase_4"/>
</dbReference>
<keyword evidence="5" id="KW-1185">Reference proteome</keyword>
<dbReference type="Proteomes" id="UP000243096">
    <property type="component" value="Unassembled WGS sequence"/>
</dbReference>
<comment type="caution">
    <text evidence="4">The sequence shown here is derived from an EMBL/GenBank/DDBJ whole genome shotgun (WGS) entry which is preliminary data.</text>
</comment>
<feature type="domain" description="Xaa-Pro dipeptidyl-peptidase-like" evidence="2">
    <location>
        <begin position="309"/>
        <end position="534"/>
    </location>
</feature>
<evidence type="ECO:0000256" key="1">
    <source>
        <dbReference type="SAM" id="MobiDB-lite"/>
    </source>
</evidence>
<dbReference type="GO" id="GO:0052689">
    <property type="term" value="F:carboxylic ester hydrolase activity"/>
    <property type="evidence" value="ECO:0007669"/>
    <property type="project" value="TreeGrafter"/>
</dbReference>
<dbReference type="AlphaFoldDB" id="A0A2P5KAE4"/>
<dbReference type="OrthoDB" id="5379975at2"/>
<dbReference type="InterPro" id="IPR053145">
    <property type="entry name" value="AB_hydrolase_Est10"/>
</dbReference>
<evidence type="ECO:0000259" key="3">
    <source>
        <dbReference type="Pfam" id="PF12146"/>
    </source>
</evidence>
<gene>
    <name evidence="4" type="ORF">B0O95_10673</name>
</gene>
<dbReference type="InterPro" id="IPR029058">
    <property type="entry name" value="AB_hydrolase_fold"/>
</dbReference>
<dbReference type="PANTHER" id="PTHR43265">
    <property type="entry name" value="ESTERASE ESTD"/>
    <property type="match status" value="1"/>
</dbReference>
<dbReference type="RefSeq" id="WP_104077362.1">
    <property type="nucleotide sequence ID" value="NZ_CP062179.1"/>
</dbReference>
<organism evidence="4 5">
    <name type="scientific">Mycetohabitans endofungorum</name>
    <dbReference type="NCBI Taxonomy" id="417203"/>
    <lineage>
        <taxon>Bacteria</taxon>
        <taxon>Pseudomonadati</taxon>
        <taxon>Pseudomonadota</taxon>
        <taxon>Betaproteobacteria</taxon>
        <taxon>Burkholderiales</taxon>
        <taxon>Burkholderiaceae</taxon>
        <taxon>Mycetohabitans</taxon>
    </lineage>
</organism>
<accession>A0A2P5KAE4</accession>
<evidence type="ECO:0000313" key="4">
    <source>
        <dbReference type="EMBL" id="PPB83682.1"/>
    </source>
</evidence>
<dbReference type="InterPro" id="IPR000383">
    <property type="entry name" value="Xaa-Pro-like_dom"/>
</dbReference>
<dbReference type="SUPFAM" id="SSF53474">
    <property type="entry name" value="alpha/beta-Hydrolases"/>
    <property type="match status" value="2"/>
</dbReference>
<dbReference type="Gene3D" id="3.40.50.1820">
    <property type="entry name" value="alpha/beta hydrolase"/>
    <property type="match status" value="2"/>
</dbReference>
<dbReference type="EMBL" id="PRDW01000006">
    <property type="protein sequence ID" value="PPB83682.1"/>
    <property type="molecule type" value="Genomic_DNA"/>
</dbReference>
<dbReference type="Pfam" id="PF02129">
    <property type="entry name" value="Peptidase_S15"/>
    <property type="match status" value="1"/>
</dbReference>
<name>A0A2P5KAE4_9BURK</name>
<feature type="region of interest" description="Disordered" evidence="1">
    <location>
        <begin position="596"/>
        <end position="616"/>
    </location>
</feature>
<feature type="compositionally biased region" description="Polar residues" evidence="1">
    <location>
        <begin position="605"/>
        <end position="616"/>
    </location>
</feature>
<evidence type="ECO:0000259" key="2">
    <source>
        <dbReference type="Pfam" id="PF02129"/>
    </source>
</evidence>
<proteinExistence type="predicted"/>
<protein>
    <submittedName>
        <fullName evidence="4">X-Pro dipeptidyl-peptidase-like protein</fullName>
    </submittedName>
</protein>
<feature type="domain" description="Serine aminopeptidase S33" evidence="3">
    <location>
        <begin position="38"/>
        <end position="159"/>
    </location>
</feature>
<evidence type="ECO:0000313" key="5">
    <source>
        <dbReference type="Proteomes" id="UP000243096"/>
    </source>
</evidence>
<sequence length="616" mass="65930">MIPITFDNCVGWLHEGRSSRGVVLCTAVGHEGLWTHKLMRALAQRLAREGIWALRFDYPCCGDSAGDDLDSGRFDKSIASIGRAVHALRAHAQLTDVTLVGLRTGAAMALLACTMDTPAALQVDALVALSPVVRGRTYMREMAMVERQWLDTTPPAVQQAHAKEPCLSVLGHRYPADFVAALQAIDLCAAVGGAASLPRSVLLIDTDRGDSAVLQTALQARGVQATVQPFPESATTLVESIRSRLPLATIKASVAWIATRQMHDAPVAQPMPEPAASLRTTGAHLVLPDATESTVQIGVAPLIGTLCRPATPMPGRSGMPALLFATTASNPRSADARLTVRVARQLAAHGIASLRVDVSGVGDSGACVLDDQSVVPYSDQAVTDVVAAADWLVEQGYRDVVALGICSGAYASLQAASRSAAVTGMIVINLPRFIWPAGLTLADAIAQQTNSARGYLASARNPQKWKSLLRRRRDLRPVVKALVRLTAAKLRVPAIRLLERVGWRPPAHSERGVMHALARRGVKALLVYGEFDPGLDELSRHFGPAHRAFCRQRQIDVQTIAQLDHSVYGTQGTDAIIELCIHTLIHWSAESCSMSSLHRPAPATNPRSATASMHVQ</sequence>
<dbReference type="Pfam" id="PF12146">
    <property type="entry name" value="Hydrolase_4"/>
    <property type="match status" value="1"/>
</dbReference>
<reference evidence="4 5" key="1">
    <citation type="submission" date="2018-01" db="EMBL/GenBank/DDBJ databases">
        <title>Genomic Encyclopedia of Type Strains, Phase III (KMG-III): the genomes of soil and plant-associated and newly described type strains.</title>
        <authorList>
            <person name="Whitman W."/>
        </authorList>
    </citation>
    <scope>NUCLEOTIDE SEQUENCE [LARGE SCALE GENOMIC DNA]</scope>
    <source>
        <strain evidence="4 5">HKI456</strain>
    </source>
</reference>